<dbReference type="SUPFAM" id="SSF50630">
    <property type="entry name" value="Acid proteases"/>
    <property type="match status" value="1"/>
</dbReference>
<evidence type="ECO:0000256" key="10">
    <source>
        <dbReference type="ARBA" id="ARBA00022884"/>
    </source>
</evidence>
<dbReference type="GO" id="GO:0003723">
    <property type="term" value="F:RNA binding"/>
    <property type="evidence" value="ECO:0007669"/>
    <property type="project" value="UniProtKB-KW"/>
</dbReference>
<feature type="region of interest" description="Disordered" evidence="18">
    <location>
        <begin position="1"/>
        <end position="50"/>
    </location>
</feature>
<dbReference type="SUPFAM" id="SSF53098">
    <property type="entry name" value="Ribonuclease H-like"/>
    <property type="match status" value="1"/>
</dbReference>
<name>A0A5A7TFN7_CUCMM</name>
<accession>A0A5A7TFN7</accession>
<dbReference type="AlphaFoldDB" id="A0A5A7TFN7"/>
<dbReference type="Pfam" id="PF00078">
    <property type="entry name" value="RVT_1"/>
    <property type="match status" value="1"/>
</dbReference>
<evidence type="ECO:0000256" key="14">
    <source>
        <dbReference type="ARBA" id="ARBA00023125"/>
    </source>
</evidence>
<dbReference type="InterPro" id="IPR012337">
    <property type="entry name" value="RNaseH-like_sf"/>
</dbReference>
<dbReference type="OrthoDB" id="784813at2759"/>
<dbReference type="GO" id="GO:0006508">
    <property type="term" value="P:proteolysis"/>
    <property type="evidence" value="ECO:0007669"/>
    <property type="project" value="UniProtKB-KW"/>
</dbReference>
<dbReference type="PROSITE" id="PS50158">
    <property type="entry name" value="ZF_CCHC"/>
    <property type="match status" value="1"/>
</dbReference>
<evidence type="ECO:0000256" key="17">
    <source>
        <dbReference type="PROSITE-ProRule" id="PRU00047"/>
    </source>
</evidence>
<evidence type="ECO:0000256" key="18">
    <source>
        <dbReference type="SAM" id="MobiDB-lite"/>
    </source>
</evidence>
<keyword evidence="10" id="KW-0694">RNA-binding</keyword>
<evidence type="ECO:0000256" key="7">
    <source>
        <dbReference type="ARBA" id="ARBA00022759"/>
    </source>
</evidence>
<dbReference type="GO" id="GO:0004519">
    <property type="term" value="F:endonuclease activity"/>
    <property type="evidence" value="ECO:0007669"/>
    <property type="project" value="UniProtKB-KW"/>
</dbReference>
<dbReference type="Gene3D" id="3.10.10.10">
    <property type="entry name" value="HIV Type 1 Reverse Transcriptase, subunit A, domain 1"/>
    <property type="match status" value="1"/>
</dbReference>
<keyword evidence="15" id="KW-0233">DNA recombination</keyword>
<keyword evidence="11" id="KW-0229">DNA integration</keyword>
<dbReference type="Gene3D" id="3.30.420.10">
    <property type="entry name" value="Ribonuclease H-like superfamily/Ribonuclease H"/>
    <property type="match status" value="1"/>
</dbReference>
<dbReference type="GO" id="GO:0004190">
    <property type="term" value="F:aspartic-type endopeptidase activity"/>
    <property type="evidence" value="ECO:0007669"/>
    <property type="project" value="UniProtKB-KW"/>
</dbReference>
<keyword evidence="14" id="KW-0238">DNA-binding</keyword>
<dbReference type="PROSITE" id="PS50878">
    <property type="entry name" value="RT_POL"/>
    <property type="match status" value="1"/>
</dbReference>
<dbReference type="InterPro" id="IPR043128">
    <property type="entry name" value="Rev_trsase/Diguanyl_cyclase"/>
</dbReference>
<protein>
    <submittedName>
        <fullName evidence="22">Pol protein</fullName>
    </submittedName>
</protein>
<keyword evidence="5" id="KW-0479">Metal-binding</keyword>
<dbReference type="PROSITE" id="PS50994">
    <property type="entry name" value="INTEGRASE"/>
    <property type="match status" value="1"/>
</dbReference>
<dbReference type="InterPro" id="IPR041588">
    <property type="entry name" value="Integrase_H2C2"/>
</dbReference>
<dbReference type="CDD" id="cd00303">
    <property type="entry name" value="retropepsin_like"/>
    <property type="match status" value="1"/>
</dbReference>
<dbReference type="InterPro" id="IPR043502">
    <property type="entry name" value="DNA/RNA_pol_sf"/>
</dbReference>
<dbReference type="GO" id="GO:0015074">
    <property type="term" value="P:DNA integration"/>
    <property type="evidence" value="ECO:0007669"/>
    <property type="project" value="UniProtKB-KW"/>
</dbReference>
<evidence type="ECO:0000256" key="2">
    <source>
        <dbReference type="ARBA" id="ARBA00022679"/>
    </source>
</evidence>
<evidence type="ECO:0000256" key="9">
    <source>
        <dbReference type="ARBA" id="ARBA00022842"/>
    </source>
</evidence>
<dbReference type="GO" id="GO:0008270">
    <property type="term" value="F:zinc ion binding"/>
    <property type="evidence" value="ECO:0007669"/>
    <property type="project" value="UniProtKB-KW"/>
</dbReference>
<keyword evidence="4" id="KW-0540">Nuclease</keyword>
<evidence type="ECO:0000256" key="12">
    <source>
        <dbReference type="ARBA" id="ARBA00022918"/>
    </source>
</evidence>
<dbReference type="Pfam" id="PF08284">
    <property type="entry name" value="RVP_2"/>
    <property type="match status" value="1"/>
</dbReference>
<keyword evidence="17" id="KW-0863">Zinc-finger</keyword>
<dbReference type="PANTHER" id="PTHR37984">
    <property type="entry name" value="PROTEIN CBG26694"/>
    <property type="match status" value="1"/>
</dbReference>
<feature type="compositionally biased region" description="Basic residues" evidence="18">
    <location>
        <begin position="17"/>
        <end position="27"/>
    </location>
</feature>
<dbReference type="CDD" id="cd01647">
    <property type="entry name" value="RT_LTR"/>
    <property type="match status" value="1"/>
</dbReference>
<dbReference type="InterPro" id="IPR001584">
    <property type="entry name" value="Integrase_cat-core"/>
</dbReference>
<keyword evidence="8" id="KW-0378">Hydrolase</keyword>
<reference evidence="22 23" key="1">
    <citation type="submission" date="2019-08" db="EMBL/GenBank/DDBJ databases">
        <title>Draft genome sequences of two oriental melons (Cucumis melo L. var makuwa).</title>
        <authorList>
            <person name="Kwon S.-Y."/>
        </authorList>
    </citation>
    <scope>NUCLEOTIDE SEQUENCE [LARGE SCALE GENOMIC DNA]</scope>
    <source>
        <strain evidence="23">cv. SW 3</strain>
        <tissue evidence="22">Leaf</tissue>
    </source>
</reference>
<dbReference type="InterPro" id="IPR041577">
    <property type="entry name" value="RT_RNaseH_2"/>
</dbReference>
<proteinExistence type="predicted"/>
<keyword evidence="2" id="KW-0808">Transferase</keyword>
<evidence type="ECO:0000256" key="4">
    <source>
        <dbReference type="ARBA" id="ARBA00022722"/>
    </source>
</evidence>
<evidence type="ECO:0000313" key="22">
    <source>
        <dbReference type="EMBL" id="KAA0042023.1"/>
    </source>
</evidence>
<evidence type="ECO:0000313" key="23">
    <source>
        <dbReference type="Proteomes" id="UP000321393"/>
    </source>
</evidence>
<dbReference type="Gene3D" id="3.30.70.270">
    <property type="match status" value="2"/>
</dbReference>
<dbReference type="InterPro" id="IPR000477">
    <property type="entry name" value="RT_dom"/>
</dbReference>
<sequence>MRLKESLVVVREMPPRRGARRGGRGGRGRGVGRVQPRVQSKAQATDPAAPVTHVDLAAIEQRFRDLIMQMREQQQPAPPAPAPVPVDLMPQRNFRSGGKFCRFQQKPFEAGEAARGKPLCTTCGKHHLGHCLFGTRICFKCRQEGHTADRCPMRLTGNAQNQGAGMLPVLGHYALVLFDSGSSHSFISSAFVLHARLEVEPLHHVLSVSTPSGECMLSKEKVKACQIEIVGHVIEVTLLVLDMLDFDVILGMDWLAANHASIDFSHKEVAFNPPSMASFKFKGEGSRSLPKVISAMRASKLLSQGTLSILASVVDTREVDVSLSSEPVVRDYPDVFPEELPGLPPHREIEFIIELEPGTVPISRAPYIMAPAELKELKVQLQELLDKGFIRPSVSPWGAPVLFVKKKDGSMRLFIDYKELNKVTVKNRYPLPRIDDLFDQLQGATVFSKIDLRSGYHQLRIKDGDVQKTAFRSRYGHYELIVMSFGLMNAPAVFTDLMNIVFREFLDIFVIVFIDDILIYSKTEVKHEEHLHMVKPFEIINSKIEAVTSWPRPSTVSEVRSFLGLAGYYRRFVENFSHIATPLTQLTKKGAPFVWSKTCEDSFQNLKQKLVTAPILTVPDDSGSFVIYSDASKKGLGCVLMQQGKIQIFTDHKSLKYFFTQKELNMRQRRWLELVKDYDCEILYHPGKANVVADALSRKLAQLTVQPTLRQKIIDAQSHDPYLAEKRGLAEAGQAVEFSISSDGGLLFERRLCVPLDSAVKTELLSEAHSSPFSMHPGSTKMYQDLKRVYWWRNMKKEVAEFVSKCLECQQVKAPRQKPAGLLQPLSVPEWKWENVSMDFITGLPRTLRGFTVFWVVVDRLTKSAHFIPSKSTYTTSKWAQLYLSEIVRLHGVPVSIISDRAARFTSKFWKGLQAAMGTRLDFSTTFHPQTDGQTERLNQVLEDMLRACALEFPGSWDSHFHLMEFAYNNSFQATIGIAPFEALYGKCCRSPVCWGEVGEQRLMGPELVQSTNQAIQKIRSRMHTAQSRQKSYADVRRKDLEFDVGDKVFLKVAPMKGVLRFERRGKLSPRFVGPFEFLERIGPVAYRLALPPSLSAVHDVFHVSMLRNYVPDPSHVVDYEPLEIDENLSYTEQPVEVLAREVKMLRNREIPLVKVLWQNHRVEEATWEREDDMRARYPEFFEE</sequence>
<comment type="caution">
    <text evidence="22">The sequence shown here is derived from an EMBL/GenBank/DDBJ whole genome shotgun (WGS) entry which is preliminary data.</text>
</comment>
<evidence type="ECO:0000256" key="16">
    <source>
        <dbReference type="ARBA" id="ARBA00023268"/>
    </source>
</evidence>
<evidence type="ECO:0000256" key="13">
    <source>
        <dbReference type="ARBA" id="ARBA00022932"/>
    </source>
</evidence>
<keyword evidence="6" id="KW-0064">Aspartyl protease</keyword>
<dbReference type="InterPro" id="IPR001878">
    <property type="entry name" value="Znf_CCHC"/>
</dbReference>
<evidence type="ECO:0000256" key="15">
    <source>
        <dbReference type="ARBA" id="ARBA00023172"/>
    </source>
</evidence>
<keyword evidence="1" id="KW-0645">Protease</keyword>
<dbReference type="InterPro" id="IPR021109">
    <property type="entry name" value="Peptidase_aspartic_dom_sf"/>
</dbReference>
<keyword evidence="17" id="KW-0862">Zinc</keyword>
<dbReference type="PANTHER" id="PTHR37984:SF5">
    <property type="entry name" value="PROTEIN NYNRIN-LIKE"/>
    <property type="match status" value="1"/>
</dbReference>
<feature type="domain" description="Reverse transcriptase" evidence="20">
    <location>
        <begin position="385"/>
        <end position="567"/>
    </location>
</feature>
<feature type="domain" description="CCHC-type" evidence="19">
    <location>
        <begin position="138"/>
        <end position="152"/>
    </location>
</feature>
<evidence type="ECO:0000256" key="8">
    <source>
        <dbReference type="ARBA" id="ARBA00022801"/>
    </source>
</evidence>
<evidence type="ECO:0000256" key="1">
    <source>
        <dbReference type="ARBA" id="ARBA00022670"/>
    </source>
</evidence>
<dbReference type="GO" id="GO:0003964">
    <property type="term" value="F:RNA-directed DNA polymerase activity"/>
    <property type="evidence" value="ECO:0007669"/>
    <property type="project" value="UniProtKB-KW"/>
</dbReference>
<dbReference type="InterPro" id="IPR056924">
    <property type="entry name" value="SH3_Tf2-1"/>
</dbReference>
<dbReference type="PROSITE" id="PS00141">
    <property type="entry name" value="ASP_PROTEASE"/>
    <property type="match status" value="1"/>
</dbReference>
<evidence type="ECO:0000259" key="21">
    <source>
        <dbReference type="PROSITE" id="PS50994"/>
    </source>
</evidence>
<evidence type="ECO:0000256" key="11">
    <source>
        <dbReference type="ARBA" id="ARBA00022908"/>
    </source>
</evidence>
<feature type="domain" description="Integrase catalytic" evidence="21">
    <location>
        <begin position="825"/>
        <end position="988"/>
    </location>
</feature>
<dbReference type="InterPro" id="IPR001969">
    <property type="entry name" value="Aspartic_peptidase_AS"/>
</dbReference>
<dbReference type="CDD" id="cd09274">
    <property type="entry name" value="RNase_HI_RT_Ty3"/>
    <property type="match status" value="1"/>
</dbReference>
<dbReference type="FunFam" id="3.30.70.270:FF:000020">
    <property type="entry name" value="Transposon Tf2-6 polyprotein-like Protein"/>
    <property type="match status" value="1"/>
</dbReference>
<dbReference type="EMBL" id="SSTE01016227">
    <property type="protein sequence ID" value="KAA0042023.1"/>
    <property type="molecule type" value="Genomic_DNA"/>
</dbReference>
<dbReference type="GO" id="GO:0003887">
    <property type="term" value="F:DNA-directed DNA polymerase activity"/>
    <property type="evidence" value="ECO:0007669"/>
    <property type="project" value="UniProtKB-KW"/>
</dbReference>
<dbReference type="Gene3D" id="1.10.340.70">
    <property type="match status" value="1"/>
</dbReference>
<keyword evidence="13" id="KW-0239">DNA-directed DNA polymerase</keyword>
<dbReference type="Pfam" id="PF17921">
    <property type="entry name" value="Integrase_H2C2"/>
    <property type="match status" value="1"/>
</dbReference>
<dbReference type="Pfam" id="PF24626">
    <property type="entry name" value="SH3_Tf2-1"/>
    <property type="match status" value="1"/>
</dbReference>
<keyword evidence="3" id="KW-0548">Nucleotidyltransferase</keyword>
<evidence type="ECO:0000259" key="20">
    <source>
        <dbReference type="PROSITE" id="PS50878"/>
    </source>
</evidence>
<evidence type="ECO:0000256" key="3">
    <source>
        <dbReference type="ARBA" id="ARBA00022695"/>
    </source>
</evidence>
<keyword evidence="16" id="KW-0511">Multifunctional enzyme</keyword>
<evidence type="ECO:0000256" key="5">
    <source>
        <dbReference type="ARBA" id="ARBA00022723"/>
    </source>
</evidence>
<keyword evidence="7" id="KW-0255">Endonuclease</keyword>
<gene>
    <name evidence="22" type="ORF">E6C27_scaffold67G004740</name>
</gene>
<keyword evidence="12" id="KW-0695">RNA-directed DNA polymerase</keyword>
<dbReference type="GO" id="GO:0006310">
    <property type="term" value="P:DNA recombination"/>
    <property type="evidence" value="ECO:0007669"/>
    <property type="project" value="UniProtKB-KW"/>
</dbReference>
<dbReference type="InterPro" id="IPR036397">
    <property type="entry name" value="RNaseH_sf"/>
</dbReference>
<organism evidence="22 23">
    <name type="scientific">Cucumis melo var. makuwa</name>
    <name type="common">Oriental melon</name>
    <dbReference type="NCBI Taxonomy" id="1194695"/>
    <lineage>
        <taxon>Eukaryota</taxon>
        <taxon>Viridiplantae</taxon>
        <taxon>Streptophyta</taxon>
        <taxon>Embryophyta</taxon>
        <taxon>Tracheophyta</taxon>
        <taxon>Spermatophyta</taxon>
        <taxon>Magnoliopsida</taxon>
        <taxon>eudicotyledons</taxon>
        <taxon>Gunneridae</taxon>
        <taxon>Pentapetalae</taxon>
        <taxon>rosids</taxon>
        <taxon>fabids</taxon>
        <taxon>Cucurbitales</taxon>
        <taxon>Cucurbitaceae</taxon>
        <taxon>Benincaseae</taxon>
        <taxon>Cucumis</taxon>
    </lineage>
</organism>
<dbReference type="Gene3D" id="2.40.70.10">
    <property type="entry name" value="Acid Proteases"/>
    <property type="match status" value="1"/>
</dbReference>
<evidence type="ECO:0000256" key="6">
    <source>
        <dbReference type="ARBA" id="ARBA00022750"/>
    </source>
</evidence>
<dbReference type="InterPro" id="IPR050951">
    <property type="entry name" value="Retrovirus_Pol_polyprotein"/>
</dbReference>
<evidence type="ECO:0000259" key="19">
    <source>
        <dbReference type="PROSITE" id="PS50158"/>
    </source>
</evidence>
<keyword evidence="9" id="KW-0460">Magnesium</keyword>
<dbReference type="Proteomes" id="UP000321393">
    <property type="component" value="Unassembled WGS sequence"/>
</dbReference>
<dbReference type="GO" id="GO:0003677">
    <property type="term" value="F:DNA binding"/>
    <property type="evidence" value="ECO:0007669"/>
    <property type="project" value="UniProtKB-KW"/>
</dbReference>
<dbReference type="Pfam" id="PF17919">
    <property type="entry name" value="RT_RNaseH_2"/>
    <property type="match status" value="1"/>
</dbReference>
<dbReference type="SUPFAM" id="SSF56672">
    <property type="entry name" value="DNA/RNA polymerases"/>
    <property type="match status" value="1"/>
</dbReference>